<comment type="similarity">
    <text evidence="1">Belongs to the glyoxalase I family.</text>
</comment>
<accession>A0A9N8JNC3</accession>
<dbReference type="CDD" id="cd07253">
    <property type="entry name" value="GLOD5"/>
    <property type="match status" value="1"/>
</dbReference>
<proteinExistence type="inferred from homology"/>
<dbReference type="Gene3D" id="3.10.180.10">
    <property type="entry name" value="2,3-Dihydroxybiphenyl 1,2-Dioxygenase, domain 1"/>
    <property type="match status" value="1"/>
</dbReference>
<name>A0A9N8JNC3_9PEZI</name>
<keyword evidence="4" id="KW-1185">Reference proteome</keyword>
<comment type="caution">
    <text evidence="3">The sequence shown here is derived from an EMBL/GenBank/DDBJ whole genome shotgun (WGS) entry which is preliminary data.</text>
</comment>
<feature type="domain" description="VOC" evidence="2">
    <location>
        <begin position="7"/>
        <end position="135"/>
    </location>
</feature>
<evidence type="ECO:0000313" key="4">
    <source>
        <dbReference type="Proteomes" id="UP000714618"/>
    </source>
</evidence>
<organism evidence="3 4">
    <name type="scientific">Aureobasidium mustum</name>
    <dbReference type="NCBI Taxonomy" id="2773714"/>
    <lineage>
        <taxon>Eukaryota</taxon>
        <taxon>Fungi</taxon>
        <taxon>Dikarya</taxon>
        <taxon>Ascomycota</taxon>
        <taxon>Pezizomycotina</taxon>
        <taxon>Dothideomycetes</taxon>
        <taxon>Dothideomycetidae</taxon>
        <taxon>Dothideales</taxon>
        <taxon>Saccotheciaceae</taxon>
        <taxon>Aureobasidium</taxon>
    </lineage>
</organism>
<dbReference type="InterPro" id="IPR050383">
    <property type="entry name" value="GlyoxalaseI/FosfomycinResist"/>
</dbReference>
<dbReference type="OrthoDB" id="5371818at2759"/>
<dbReference type="SUPFAM" id="SSF54593">
    <property type="entry name" value="Glyoxalase/Bleomycin resistance protein/Dihydroxybiphenyl dioxygenase"/>
    <property type="match status" value="1"/>
</dbReference>
<dbReference type="InterPro" id="IPR037523">
    <property type="entry name" value="VOC_core"/>
</dbReference>
<evidence type="ECO:0000313" key="3">
    <source>
        <dbReference type="EMBL" id="CAD0091092.1"/>
    </source>
</evidence>
<dbReference type="PANTHER" id="PTHR21366:SF14">
    <property type="entry name" value="GLYOXALASE DOMAIN-CONTAINING PROTEIN 5"/>
    <property type="match status" value="1"/>
</dbReference>
<dbReference type="Pfam" id="PF00903">
    <property type="entry name" value="Glyoxalase"/>
    <property type="match status" value="1"/>
</dbReference>
<dbReference type="PROSITE" id="PS51819">
    <property type="entry name" value="VOC"/>
    <property type="match status" value="1"/>
</dbReference>
<dbReference type="AlphaFoldDB" id="A0A9N8JNC3"/>
<gene>
    <name evidence="3" type="ORF">AWRI4233_LOCUS3058</name>
</gene>
<dbReference type="EMBL" id="CAIJEO010000004">
    <property type="protein sequence ID" value="CAD0091092.1"/>
    <property type="molecule type" value="Genomic_DNA"/>
</dbReference>
<sequence>MPFAVKALDHVVLTCRNINATVKFYNLLGMKHEIFRSSKDAPGVERHALSFGSQKLNLHQAGAEFEPKATLAKPGTADLCFITTTPITDVLAELQKEGLEILEEGKVVDRIGAVGKLKSVYTRDPDGNLIEVSNYV</sequence>
<evidence type="ECO:0000259" key="2">
    <source>
        <dbReference type="PROSITE" id="PS51819"/>
    </source>
</evidence>
<dbReference type="InterPro" id="IPR029068">
    <property type="entry name" value="Glyas_Bleomycin-R_OHBP_Dase"/>
</dbReference>
<dbReference type="PANTHER" id="PTHR21366">
    <property type="entry name" value="GLYOXALASE FAMILY PROTEIN"/>
    <property type="match status" value="1"/>
</dbReference>
<protein>
    <recommendedName>
        <fullName evidence="2">VOC domain-containing protein</fullName>
    </recommendedName>
</protein>
<evidence type="ECO:0000256" key="1">
    <source>
        <dbReference type="ARBA" id="ARBA00010363"/>
    </source>
</evidence>
<dbReference type="InterPro" id="IPR004360">
    <property type="entry name" value="Glyas_Fos-R_dOase_dom"/>
</dbReference>
<dbReference type="Proteomes" id="UP000714618">
    <property type="component" value="Unassembled WGS sequence"/>
</dbReference>
<reference evidence="3" key="1">
    <citation type="submission" date="2020-06" db="EMBL/GenBank/DDBJ databases">
        <authorList>
            <person name="Onetto C."/>
        </authorList>
    </citation>
    <scope>NUCLEOTIDE SEQUENCE</scope>
</reference>